<name>A0A2P5AR90_PARAD</name>
<keyword evidence="1" id="KW-0472">Membrane</keyword>
<feature type="transmembrane region" description="Helical" evidence="1">
    <location>
        <begin position="6"/>
        <end position="27"/>
    </location>
</feature>
<dbReference type="Proteomes" id="UP000237105">
    <property type="component" value="Unassembled WGS sequence"/>
</dbReference>
<dbReference type="EMBL" id="JXTB01000476">
    <property type="protein sequence ID" value="PON39068.1"/>
    <property type="molecule type" value="Genomic_DNA"/>
</dbReference>
<sequence length="119" mass="13187">MVIVVAYVLLVIVVILVPFFLSTYFFYQRIPLLQGLSLLVFSEFPSFQKSSTSSWYQRSGVPKVMASNNVGERRLEDLDVQALQPTVATLEQILDALSLDVQQILAAVGGGRDEAPQPQ</sequence>
<evidence type="ECO:0008006" key="4">
    <source>
        <dbReference type="Google" id="ProtNLM"/>
    </source>
</evidence>
<comment type="caution">
    <text evidence="2">The sequence shown here is derived from an EMBL/GenBank/DDBJ whole genome shotgun (WGS) entry which is preliminary data.</text>
</comment>
<protein>
    <recommendedName>
        <fullName evidence="4">Transmembrane protein</fullName>
    </recommendedName>
</protein>
<proteinExistence type="predicted"/>
<dbReference type="AlphaFoldDB" id="A0A2P5AR90"/>
<keyword evidence="3" id="KW-1185">Reference proteome</keyword>
<evidence type="ECO:0000313" key="3">
    <source>
        <dbReference type="Proteomes" id="UP000237105"/>
    </source>
</evidence>
<evidence type="ECO:0000313" key="2">
    <source>
        <dbReference type="EMBL" id="PON39068.1"/>
    </source>
</evidence>
<evidence type="ECO:0000256" key="1">
    <source>
        <dbReference type="SAM" id="Phobius"/>
    </source>
</evidence>
<organism evidence="2 3">
    <name type="scientific">Parasponia andersonii</name>
    <name type="common">Sponia andersonii</name>
    <dbReference type="NCBI Taxonomy" id="3476"/>
    <lineage>
        <taxon>Eukaryota</taxon>
        <taxon>Viridiplantae</taxon>
        <taxon>Streptophyta</taxon>
        <taxon>Embryophyta</taxon>
        <taxon>Tracheophyta</taxon>
        <taxon>Spermatophyta</taxon>
        <taxon>Magnoliopsida</taxon>
        <taxon>eudicotyledons</taxon>
        <taxon>Gunneridae</taxon>
        <taxon>Pentapetalae</taxon>
        <taxon>rosids</taxon>
        <taxon>fabids</taxon>
        <taxon>Rosales</taxon>
        <taxon>Cannabaceae</taxon>
        <taxon>Parasponia</taxon>
    </lineage>
</organism>
<accession>A0A2P5AR90</accession>
<keyword evidence="1" id="KW-0812">Transmembrane</keyword>
<keyword evidence="1" id="KW-1133">Transmembrane helix</keyword>
<reference evidence="3" key="1">
    <citation type="submission" date="2016-06" db="EMBL/GenBank/DDBJ databases">
        <title>Parallel loss of symbiosis genes in relatives of nitrogen-fixing non-legume Parasponia.</title>
        <authorList>
            <person name="Van Velzen R."/>
            <person name="Holmer R."/>
            <person name="Bu F."/>
            <person name="Rutten L."/>
            <person name="Van Zeijl A."/>
            <person name="Liu W."/>
            <person name="Santuari L."/>
            <person name="Cao Q."/>
            <person name="Sharma T."/>
            <person name="Shen D."/>
            <person name="Roswanjaya Y."/>
            <person name="Wardhani T."/>
            <person name="Kalhor M.S."/>
            <person name="Jansen J."/>
            <person name="Van den Hoogen J."/>
            <person name="Gungor B."/>
            <person name="Hartog M."/>
            <person name="Hontelez J."/>
            <person name="Verver J."/>
            <person name="Yang W.-C."/>
            <person name="Schijlen E."/>
            <person name="Repin R."/>
            <person name="Schilthuizen M."/>
            <person name="Schranz E."/>
            <person name="Heidstra R."/>
            <person name="Miyata K."/>
            <person name="Fedorova E."/>
            <person name="Kohlen W."/>
            <person name="Bisseling T."/>
            <person name="Smit S."/>
            <person name="Geurts R."/>
        </authorList>
    </citation>
    <scope>NUCLEOTIDE SEQUENCE [LARGE SCALE GENOMIC DNA]</scope>
    <source>
        <strain evidence="3">cv. WU1-14</strain>
    </source>
</reference>
<gene>
    <name evidence="2" type="ORF">PanWU01x14_307750</name>
</gene>